<reference evidence="5 6" key="1">
    <citation type="submission" date="2008-10" db="EMBL/GenBank/DDBJ databases">
        <title>Draft genome sequence of Collinsella stercoris (DSM 13279).</title>
        <authorList>
            <person name="Sudarsanam P."/>
            <person name="Ley R."/>
            <person name="Guruge J."/>
            <person name="Turnbaugh P.J."/>
            <person name="Mahowald M."/>
            <person name="Liep D."/>
            <person name="Gordon J."/>
        </authorList>
    </citation>
    <scope>NUCLEOTIDE SEQUENCE [LARGE SCALE GENOMIC DNA]</scope>
    <source>
        <strain evidence="5 6">DSM 13279</strain>
    </source>
</reference>
<dbReference type="eggNOG" id="ENOG502ZZCP">
    <property type="taxonomic scope" value="Bacteria"/>
</dbReference>
<dbReference type="STRING" id="445975.COLSTE_00451"/>
<dbReference type="RefSeq" id="WP_006720113.1">
    <property type="nucleotide sequence ID" value="NZ_CP085935.1"/>
</dbReference>
<dbReference type="HOGENOM" id="CLU_338256_0_0_11"/>
<reference evidence="5 6" key="2">
    <citation type="submission" date="2008-10" db="EMBL/GenBank/DDBJ databases">
        <authorList>
            <person name="Fulton L."/>
            <person name="Clifton S."/>
            <person name="Fulton B."/>
            <person name="Xu J."/>
            <person name="Minx P."/>
            <person name="Pepin K.H."/>
            <person name="Johnson M."/>
            <person name="Thiruvilangam P."/>
            <person name="Bhonagiri V."/>
            <person name="Nash W.E."/>
            <person name="Mardis E.R."/>
            <person name="Wilson R.K."/>
        </authorList>
    </citation>
    <scope>NUCLEOTIDE SEQUENCE [LARGE SCALE GENOMIC DNA]</scope>
    <source>
        <strain evidence="5 6">DSM 13279</strain>
    </source>
</reference>
<dbReference type="EMBL" id="ABXJ01000027">
    <property type="protein sequence ID" value="EEA91309.1"/>
    <property type="molecule type" value="Genomic_DNA"/>
</dbReference>
<dbReference type="AlphaFoldDB" id="B6G8R0"/>
<evidence type="ECO:0000313" key="5">
    <source>
        <dbReference type="EMBL" id="EEA91309.1"/>
    </source>
</evidence>
<dbReference type="Proteomes" id="UP000003560">
    <property type="component" value="Unassembled WGS sequence"/>
</dbReference>
<organism evidence="5 6">
    <name type="scientific">Collinsella stercoris DSM 13279</name>
    <dbReference type="NCBI Taxonomy" id="445975"/>
    <lineage>
        <taxon>Bacteria</taxon>
        <taxon>Bacillati</taxon>
        <taxon>Actinomycetota</taxon>
        <taxon>Coriobacteriia</taxon>
        <taxon>Coriobacteriales</taxon>
        <taxon>Coriobacteriaceae</taxon>
        <taxon>Collinsella</taxon>
    </lineage>
</organism>
<evidence type="ECO:0000259" key="3">
    <source>
        <dbReference type="Pfam" id="PF13111"/>
    </source>
</evidence>
<sequence length="880" mass="97457">MTNSNQPKVQGSGTQDTSSLHLMSLVPDSSFTATYHLLDMSPELHDALIDLVGDARMAHNISNRALDDQLLQYLDQPVRVKPVSRFRNDRIPGWLTANAPIDLPRLCAILTNWVASVCPKSKFGDADYSRVVNLITPNELARHTRSESIALFDEDRRPAGNLTFTGFSLSMSDRIDGKTCHLSCGQDLNFERILSSDGSPCELLSQILWHDGFAYAICLKLSTQTVPPRQEARLNVKASIRRFAQGTWTFGKGLEPYLQSDVNALVRWPGSRWCRVPYGYDPKGKSIDWNRASARNLKDFAGVELPDVIDYLQHMNDWTQPGRELQILSPQAVAATWQTSHKVKAGLTINDRAELFEFVASCLEGIATPSPDPVCERFMNLIKLPDEKKLKTDDGRAAWVLANRHRLAAATGSQRIELEFIGTQADSHELDAARREVIAFLGPEGEVDGVSIGMTTRTPDQLLTMLPSSSIADVRERMNMVLKTLGTVHGGIPTACIVILPNYSLAHKTSSFDPKQALRMGLALSGRLSQFLVPSVSGKARREDDEPVVHGGKSSRGNKADEQADTFGYRVTGAVRDLMRQLGFIYQFKDAPALKSSAPLYGIHLTALQKTQNWGKEALIATRVNYKSGRTDALLPQVSMDWIPYWKAQLELARMTSPMNASAPSRADGFMLKRLIDRLRYEAPQDALLLVHSYGLIRTKPWWPGISDGGLAKGALRYGPTCTPDKRKVPIPDHVFNCDGTQLNILRIRLGEGGEVPDYYTDLASKNTGDGARAPKRSQKQGIFKADGYLLALAPRPGDPQYLNAMCGSSVVRPNVLAHAKSLSEYVLLTSDDEDLALECVRRAEASRGNMVQLLKSDMKVNLPAPLHLAEKMEEYLWGR</sequence>
<protein>
    <recommendedName>
        <fullName evidence="7">DUF3893 domain-containing protein</fullName>
    </recommendedName>
</protein>
<name>B6G8R0_9ACTN</name>
<feature type="domain" description="Prokaryotic pPIWI-RE MID" evidence="4">
    <location>
        <begin position="482"/>
        <end position="585"/>
    </location>
</feature>
<proteinExistence type="predicted"/>
<dbReference type="InterPro" id="IPR024996">
    <property type="entry name" value="RNaseH_pPIWI_RE"/>
</dbReference>
<feature type="domain" description="pPIWI-RE module N-terminal" evidence="3">
    <location>
        <begin position="28"/>
        <end position="412"/>
    </location>
</feature>
<accession>B6G8R0</accession>
<evidence type="ECO:0000256" key="1">
    <source>
        <dbReference type="SAM" id="MobiDB-lite"/>
    </source>
</evidence>
<dbReference type="Pfam" id="PF13111">
    <property type="entry name" value="pPIWI_RE_X"/>
    <property type="match status" value="1"/>
</dbReference>
<gene>
    <name evidence="5" type="ORF">COLSTE_00451</name>
</gene>
<keyword evidence="6" id="KW-1185">Reference proteome</keyword>
<dbReference type="GeneID" id="98002786"/>
<feature type="region of interest" description="Disordered" evidence="1">
    <location>
        <begin position="538"/>
        <end position="561"/>
    </location>
</feature>
<comment type="caution">
    <text evidence="5">The sequence shown here is derived from an EMBL/GenBank/DDBJ whole genome shotgun (WGS) entry which is preliminary data.</text>
</comment>
<dbReference type="Pfam" id="PF13032">
    <property type="entry name" value="RNaseH_pPIWI_RE"/>
    <property type="match status" value="1"/>
</dbReference>
<evidence type="ECO:0008006" key="7">
    <source>
        <dbReference type="Google" id="ProtNLM"/>
    </source>
</evidence>
<dbReference type="InterPro" id="IPR025085">
    <property type="entry name" value="pPIWI_RE_X"/>
</dbReference>
<feature type="domain" description="pPIWI-RE RNaseH" evidence="2">
    <location>
        <begin position="601"/>
        <end position="878"/>
    </location>
</feature>
<evidence type="ECO:0000313" key="6">
    <source>
        <dbReference type="Proteomes" id="UP000003560"/>
    </source>
</evidence>
<dbReference type="Pfam" id="PF18157">
    <property type="entry name" value="MID_pPIWI_RE"/>
    <property type="match status" value="1"/>
</dbReference>
<dbReference type="InterPro" id="IPR040496">
    <property type="entry name" value="MID_pPIWI_RE"/>
</dbReference>
<dbReference type="OrthoDB" id="3199411at2"/>
<evidence type="ECO:0000259" key="4">
    <source>
        <dbReference type="Pfam" id="PF18157"/>
    </source>
</evidence>
<evidence type="ECO:0000259" key="2">
    <source>
        <dbReference type="Pfam" id="PF13032"/>
    </source>
</evidence>